<dbReference type="GO" id="GO:0016279">
    <property type="term" value="F:protein-lysine N-methyltransferase activity"/>
    <property type="evidence" value="ECO:0007669"/>
    <property type="project" value="RHEA"/>
</dbReference>
<reference evidence="8" key="1">
    <citation type="submission" date="2016-10" db="EMBL/GenBank/DDBJ databases">
        <authorList>
            <person name="Varghese N."/>
        </authorList>
    </citation>
    <scope>NUCLEOTIDE SEQUENCE [LARGE SCALE GENOMIC DNA]</scope>
    <source>
        <strain evidence="8">DSM 17980</strain>
    </source>
</reference>
<dbReference type="HAMAP" id="MF_00735">
    <property type="entry name" value="Methyltr_PrmA"/>
    <property type="match status" value="1"/>
</dbReference>
<organism evidence="7 8">
    <name type="scientific">Alicyclobacillus macrosporangiidus</name>
    <dbReference type="NCBI Taxonomy" id="392015"/>
    <lineage>
        <taxon>Bacteria</taxon>
        <taxon>Bacillati</taxon>
        <taxon>Bacillota</taxon>
        <taxon>Bacilli</taxon>
        <taxon>Bacillales</taxon>
        <taxon>Alicyclobacillaceae</taxon>
        <taxon>Alicyclobacillus</taxon>
    </lineage>
</organism>
<feature type="binding site" evidence="6">
    <location>
        <position position="162"/>
    </location>
    <ligand>
        <name>S-adenosyl-L-methionine</name>
        <dbReference type="ChEBI" id="CHEBI:59789"/>
    </ligand>
</feature>
<dbReference type="EMBL" id="FPBV01000014">
    <property type="protein sequence ID" value="SFU93711.1"/>
    <property type="molecule type" value="Genomic_DNA"/>
</dbReference>
<dbReference type="STRING" id="392015.SAMN05421543_11449"/>
<dbReference type="NCBIfam" id="TIGR00406">
    <property type="entry name" value="prmA"/>
    <property type="match status" value="1"/>
</dbReference>
<dbReference type="EC" id="2.1.1.-" evidence="6"/>
<dbReference type="GO" id="GO:0005737">
    <property type="term" value="C:cytoplasm"/>
    <property type="evidence" value="ECO:0007669"/>
    <property type="project" value="UniProtKB-SubCell"/>
</dbReference>
<comment type="similarity">
    <text evidence="1 6">Belongs to the methyltransferase superfamily. PrmA family.</text>
</comment>
<keyword evidence="8" id="KW-1185">Reference proteome</keyword>
<keyword evidence="5 6" id="KW-0949">S-adenosyl-L-methionine</keyword>
<comment type="subcellular location">
    <subcellularLocation>
        <location evidence="6">Cytoplasm</location>
    </subcellularLocation>
</comment>
<dbReference type="PANTHER" id="PTHR43648:SF1">
    <property type="entry name" value="ELECTRON TRANSFER FLAVOPROTEIN BETA SUBUNIT LYSINE METHYLTRANSFERASE"/>
    <property type="match status" value="1"/>
</dbReference>
<name>A0A1I7K8H0_9BACL</name>
<evidence type="ECO:0000313" key="8">
    <source>
        <dbReference type="Proteomes" id="UP000183508"/>
    </source>
</evidence>
<dbReference type="AlphaFoldDB" id="A0A1I7K8H0"/>
<evidence type="ECO:0000256" key="5">
    <source>
        <dbReference type="ARBA" id="ARBA00022691"/>
    </source>
</evidence>
<evidence type="ECO:0000256" key="1">
    <source>
        <dbReference type="ARBA" id="ARBA00009741"/>
    </source>
</evidence>
<evidence type="ECO:0000313" key="7">
    <source>
        <dbReference type="EMBL" id="SFU93711.1"/>
    </source>
</evidence>
<dbReference type="CDD" id="cd02440">
    <property type="entry name" value="AdoMet_MTases"/>
    <property type="match status" value="1"/>
</dbReference>
<dbReference type="PIRSF" id="PIRSF000401">
    <property type="entry name" value="RPL11_MTase"/>
    <property type="match status" value="1"/>
</dbReference>
<evidence type="ECO:0000256" key="6">
    <source>
        <dbReference type="HAMAP-Rule" id="MF_00735"/>
    </source>
</evidence>
<comment type="catalytic activity">
    <reaction evidence="6">
        <text>L-lysyl-[protein] + 3 S-adenosyl-L-methionine = N(6),N(6),N(6)-trimethyl-L-lysyl-[protein] + 3 S-adenosyl-L-homocysteine + 3 H(+)</text>
        <dbReference type="Rhea" id="RHEA:54192"/>
        <dbReference type="Rhea" id="RHEA-COMP:9752"/>
        <dbReference type="Rhea" id="RHEA-COMP:13826"/>
        <dbReference type="ChEBI" id="CHEBI:15378"/>
        <dbReference type="ChEBI" id="CHEBI:29969"/>
        <dbReference type="ChEBI" id="CHEBI:57856"/>
        <dbReference type="ChEBI" id="CHEBI:59789"/>
        <dbReference type="ChEBI" id="CHEBI:61961"/>
    </reaction>
</comment>
<dbReference type="GO" id="GO:0032259">
    <property type="term" value="P:methylation"/>
    <property type="evidence" value="ECO:0007669"/>
    <property type="project" value="UniProtKB-KW"/>
</dbReference>
<dbReference type="RefSeq" id="WP_074953668.1">
    <property type="nucleotide sequence ID" value="NZ_FPBV01000014.1"/>
</dbReference>
<dbReference type="GO" id="GO:0005840">
    <property type="term" value="C:ribosome"/>
    <property type="evidence" value="ECO:0007669"/>
    <property type="project" value="UniProtKB-KW"/>
</dbReference>
<dbReference type="PANTHER" id="PTHR43648">
    <property type="entry name" value="ELECTRON TRANSFER FLAVOPROTEIN BETA SUBUNIT LYSINE METHYLTRANSFERASE"/>
    <property type="match status" value="1"/>
</dbReference>
<proteinExistence type="inferred from homology"/>
<dbReference type="InterPro" id="IPR050078">
    <property type="entry name" value="Ribosomal_L11_MeTrfase_PrmA"/>
</dbReference>
<dbReference type="Gene3D" id="3.40.50.150">
    <property type="entry name" value="Vaccinia Virus protein VP39"/>
    <property type="match status" value="1"/>
</dbReference>
<sequence>MKWWQIRLAVPAEASEALAARLQDWPEVQGVAMEGVWDATPPHPEYGEWFDESLLNSDVIQVTVYVPETVAEAVWRARLAEDLAVVASAGLDVGEALDSVRGEQMDEESWASAWKEDFSPIPVGRRFIIVPRWLSDEAETDGRLPIVIEPGMAFGTGTHQTTQLCLEAMEDLPVEGRRVIDIGCGTGVLSIGAARLGAAEVTAIDIDPVAVRAAGANVRDNGLTGVVTVREGDLLRGFPLPHRYDGAVANILRDIVIALAPQAARALNPGGWFITSGFIHTQAGQVEQALRQAGFTVERRLQRDDWVALVAVRQP</sequence>
<feature type="binding site" evidence="6">
    <location>
        <position position="250"/>
    </location>
    <ligand>
        <name>S-adenosyl-L-methionine</name>
        <dbReference type="ChEBI" id="CHEBI:59789"/>
    </ligand>
</feature>
<evidence type="ECO:0000256" key="2">
    <source>
        <dbReference type="ARBA" id="ARBA00022490"/>
    </source>
</evidence>
<comment type="function">
    <text evidence="6">Methylates ribosomal protein L11.</text>
</comment>
<keyword evidence="2 6" id="KW-0963">Cytoplasm</keyword>
<dbReference type="Proteomes" id="UP000183508">
    <property type="component" value="Unassembled WGS sequence"/>
</dbReference>
<evidence type="ECO:0000256" key="3">
    <source>
        <dbReference type="ARBA" id="ARBA00022603"/>
    </source>
</evidence>
<dbReference type="OrthoDB" id="9785995at2"/>
<protein>
    <recommendedName>
        <fullName evidence="6">Ribosomal protein L11 methyltransferase</fullName>
        <shortName evidence="6">L11 Mtase</shortName>
        <ecNumber evidence="6">2.1.1.-</ecNumber>
    </recommendedName>
</protein>
<dbReference type="InterPro" id="IPR004498">
    <property type="entry name" value="Ribosomal_PrmA_MeTrfase"/>
</dbReference>
<gene>
    <name evidence="6" type="primary">prmA</name>
    <name evidence="7" type="ORF">SAMN05421543_11449</name>
</gene>
<feature type="binding site" evidence="6">
    <location>
        <position position="183"/>
    </location>
    <ligand>
        <name>S-adenosyl-L-methionine</name>
        <dbReference type="ChEBI" id="CHEBI:59789"/>
    </ligand>
</feature>
<feature type="binding site" evidence="6">
    <location>
        <position position="205"/>
    </location>
    <ligand>
        <name>S-adenosyl-L-methionine</name>
        <dbReference type="ChEBI" id="CHEBI:59789"/>
    </ligand>
</feature>
<evidence type="ECO:0000256" key="4">
    <source>
        <dbReference type="ARBA" id="ARBA00022679"/>
    </source>
</evidence>
<keyword evidence="3 6" id="KW-0489">Methyltransferase</keyword>
<dbReference type="InterPro" id="IPR029063">
    <property type="entry name" value="SAM-dependent_MTases_sf"/>
</dbReference>
<dbReference type="Pfam" id="PF06325">
    <property type="entry name" value="PrmA"/>
    <property type="match status" value="1"/>
</dbReference>
<keyword evidence="7" id="KW-0689">Ribosomal protein</keyword>
<keyword evidence="4 6" id="KW-0808">Transferase</keyword>
<accession>A0A1I7K8H0</accession>
<dbReference type="SUPFAM" id="SSF53335">
    <property type="entry name" value="S-adenosyl-L-methionine-dependent methyltransferases"/>
    <property type="match status" value="1"/>
</dbReference>
<keyword evidence="7" id="KW-0687">Ribonucleoprotein</keyword>